<dbReference type="InterPro" id="IPR001647">
    <property type="entry name" value="HTH_TetR"/>
</dbReference>
<dbReference type="EMBL" id="JARQAI010000020">
    <property type="protein sequence ID" value="MDT2737755.1"/>
    <property type="molecule type" value="Genomic_DNA"/>
</dbReference>
<evidence type="ECO:0000256" key="1">
    <source>
        <dbReference type="ARBA" id="ARBA00023125"/>
    </source>
</evidence>
<comment type="caution">
    <text evidence="4">The sequence shown here is derived from an EMBL/GenBank/DDBJ whole genome shotgun (WGS) entry which is preliminary data.</text>
</comment>
<keyword evidence="1 2" id="KW-0238">DNA-binding</keyword>
<organism evidence="4 5">
    <name type="scientific">Enterococcus pseudoavium</name>
    <dbReference type="NCBI Taxonomy" id="44007"/>
    <lineage>
        <taxon>Bacteria</taxon>
        <taxon>Bacillati</taxon>
        <taxon>Bacillota</taxon>
        <taxon>Bacilli</taxon>
        <taxon>Lactobacillales</taxon>
        <taxon>Enterococcaceae</taxon>
        <taxon>Enterococcus</taxon>
    </lineage>
</organism>
<dbReference type="InterPro" id="IPR009057">
    <property type="entry name" value="Homeodomain-like_sf"/>
</dbReference>
<dbReference type="GO" id="GO:0003677">
    <property type="term" value="F:DNA binding"/>
    <property type="evidence" value="ECO:0007669"/>
    <property type="project" value="UniProtKB-UniRule"/>
</dbReference>
<name>A0AAE4I1C0_9ENTE</name>
<protein>
    <submittedName>
        <fullName evidence="4">TetR/AcrR family transcriptional regulator</fullName>
    </submittedName>
</protein>
<dbReference type="InterPro" id="IPR050624">
    <property type="entry name" value="HTH-type_Tx_Regulator"/>
</dbReference>
<sequence length="167" mass="19397">MDRRKRKTQKSITAVFYQLLQQKSYEEISVSQICQVADINRGTFYLHFIDKDDLLEQSITHEMEKLVAYCEANDGTSEQSKLEKTFEYIAAHRGSLRRLLAADKQGFFAQFQMNYFKAQLTNYSPLTSIFFAHGLVGLLEHYLLNDVSEKEIALELEKITHAFQEQA</sequence>
<accession>A0AAE4I1C0</accession>
<dbReference type="PROSITE" id="PS01081">
    <property type="entry name" value="HTH_TETR_1"/>
    <property type="match status" value="1"/>
</dbReference>
<evidence type="ECO:0000256" key="2">
    <source>
        <dbReference type="PROSITE-ProRule" id="PRU00335"/>
    </source>
</evidence>
<dbReference type="RefSeq" id="WP_311797339.1">
    <property type="nucleotide sequence ID" value="NZ_JARQAI010000020.1"/>
</dbReference>
<evidence type="ECO:0000313" key="4">
    <source>
        <dbReference type="EMBL" id="MDT2737755.1"/>
    </source>
</evidence>
<dbReference type="InterPro" id="IPR023772">
    <property type="entry name" value="DNA-bd_HTH_TetR-type_CS"/>
</dbReference>
<dbReference type="PROSITE" id="PS50977">
    <property type="entry name" value="HTH_TETR_2"/>
    <property type="match status" value="1"/>
</dbReference>
<evidence type="ECO:0000313" key="5">
    <source>
        <dbReference type="Proteomes" id="UP001180842"/>
    </source>
</evidence>
<proteinExistence type="predicted"/>
<dbReference type="Gene3D" id="1.10.357.10">
    <property type="entry name" value="Tetracycline Repressor, domain 2"/>
    <property type="match status" value="1"/>
</dbReference>
<dbReference type="Pfam" id="PF00440">
    <property type="entry name" value="TetR_N"/>
    <property type="match status" value="1"/>
</dbReference>
<dbReference type="Proteomes" id="UP001180842">
    <property type="component" value="Unassembled WGS sequence"/>
</dbReference>
<reference evidence="4" key="1">
    <citation type="submission" date="2023-03" db="EMBL/GenBank/DDBJ databases">
        <authorList>
            <person name="Shen W."/>
            <person name="Cai J."/>
        </authorList>
    </citation>
    <scope>NUCLEOTIDE SEQUENCE</scope>
    <source>
        <strain evidence="4">P69-2</strain>
    </source>
</reference>
<dbReference type="PANTHER" id="PTHR43479">
    <property type="entry name" value="ACREF/ENVCD OPERON REPRESSOR-RELATED"/>
    <property type="match status" value="1"/>
</dbReference>
<feature type="DNA-binding region" description="H-T-H motif" evidence="2">
    <location>
        <begin position="29"/>
        <end position="48"/>
    </location>
</feature>
<feature type="domain" description="HTH tetR-type" evidence="3">
    <location>
        <begin position="6"/>
        <end position="66"/>
    </location>
</feature>
<gene>
    <name evidence="4" type="ORF">P7H00_11600</name>
</gene>
<dbReference type="PANTHER" id="PTHR43479:SF7">
    <property type="entry name" value="TETR-FAMILY TRANSCRIPTIONAL REGULATOR"/>
    <property type="match status" value="1"/>
</dbReference>
<dbReference type="SUPFAM" id="SSF46689">
    <property type="entry name" value="Homeodomain-like"/>
    <property type="match status" value="1"/>
</dbReference>
<evidence type="ECO:0000259" key="3">
    <source>
        <dbReference type="PROSITE" id="PS50977"/>
    </source>
</evidence>
<dbReference type="AlphaFoldDB" id="A0AAE4I1C0"/>